<sequence length="149" mass="15380">MVGVTAVAGTTASVIGQAQTAKAQTKAINAQRGVVREETRQEATGELFDQMRAARREQAQIRTAAGEAGLGLNSGSIEGLLLDSAMQSELQGSRTIANMESKHRANEADANSMLSRVQSPTVLGAGLQIASTAAQGWSGVSNAKIAKKG</sequence>
<dbReference type="Pfam" id="PF24072">
    <property type="entry name" value="T7_gp14"/>
    <property type="match status" value="1"/>
</dbReference>
<evidence type="ECO:0008006" key="3">
    <source>
        <dbReference type="Google" id="ProtNLM"/>
    </source>
</evidence>
<organism evidence="1 2">
    <name type="scientific">Novosphingobium lindaniclasticum LE124</name>
    <dbReference type="NCBI Taxonomy" id="1096930"/>
    <lineage>
        <taxon>Bacteria</taxon>
        <taxon>Pseudomonadati</taxon>
        <taxon>Pseudomonadota</taxon>
        <taxon>Alphaproteobacteria</taxon>
        <taxon>Sphingomonadales</taxon>
        <taxon>Sphingomonadaceae</taxon>
        <taxon>Novosphingobium</taxon>
    </lineage>
</organism>
<reference evidence="1 2" key="1">
    <citation type="journal article" date="2013" name="Genome Announc.">
        <title>Genome Sequence of Novosphingobium lindaniclasticum LE124T, Isolated from a Hexachlorocyclohexane Dumpsite.</title>
        <authorList>
            <person name="Saxena A."/>
            <person name="Nayyar N."/>
            <person name="Sangwan N."/>
            <person name="Kumari R."/>
            <person name="Khurana J.P."/>
            <person name="Lal R."/>
        </authorList>
    </citation>
    <scope>NUCLEOTIDE SEQUENCE [LARGE SCALE GENOMIC DNA]</scope>
    <source>
        <strain evidence="1 2">LE124</strain>
    </source>
</reference>
<dbReference type="Proteomes" id="UP000015527">
    <property type="component" value="Unassembled WGS sequence"/>
</dbReference>
<dbReference type="InterPro" id="IPR038996">
    <property type="entry name" value="Gp14"/>
</dbReference>
<dbReference type="PATRIC" id="fig|1096930.3.peg.3406"/>
<accession>T0H257</accession>
<dbReference type="EMBL" id="ATHL01000110">
    <property type="protein sequence ID" value="EQB10421.1"/>
    <property type="molecule type" value="Genomic_DNA"/>
</dbReference>
<evidence type="ECO:0000313" key="2">
    <source>
        <dbReference type="Proteomes" id="UP000015527"/>
    </source>
</evidence>
<gene>
    <name evidence="1" type="ORF">L284_17165</name>
</gene>
<proteinExistence type="predicted"/>
<protein>
    <recommendedName>
        <fullName evidence="3">Internal virion protein</fullName>
    </recommendedName>
</protein>
<dbReference type="AlphaFoldDB" id="T0H257"/>
<name>T0H257_9SPHN</name>
<dbReference type="eggNOG" id="ENOG5031AEN">
    <property type="taxonomic scope" value="Bacteria"/>
</dbReference>
<comment type="caution">
    <text evidence="1">The sequence shown here is derived from an EMBL/GenBank/DDBJ whole genome shotgun (WGS) entry which is preliminary data.</text>
</comment>
<evidence type="ECO:0000313" key="1">
    <source>
        <dbReference type="EMBL" id="EQB10421.1"/>
    </source>
</evidence>
<keyword evidence="2" id="KW-1185">Reference proteome</keyword>